<name>A0A7W6D0G0_9HYPH</name>
<comment type="caution">
    <text evidence="2">The sequence shown here is derived from an EMBL/GenBank/DDBJ whole genome shotgun (WGS) entry which is preliminary data.</text>
</comment>
<evidence type="ECO:0000256" key="1">
    <source>
        <dbReference type="SAM" id="Coils"/>
    </source>
</evidence>
<evidence type="ECO:0000313" key="2">
    <source>
        <dbReference type="EMBL" id="MBB3973702.1"/>
    </source>
</evidence>
<evidence type="ECO:0000313" key="3">
    <source>
        <dbReference type="Proteomes" id="UP000528964"/>
    </source>
</evidence>
<dbReference type="InterPro" id="IPR045510">
    <property type="entry name" value="DUF6481"/>
</dbReference>
<feature type="coiled-coil region" evidence="1">
    <location>
        <begin position="37"/>
        <end position="92"/>
    </location>
</feature>
<reference evidence="2 3" key="1">
    <citation type="submission" date="2020-08" db="EMBL/GenBank/DDBJ databases">
        <title>Genomic Encyclopedia of Type Strains, Phase IV (KMG-IV): sequencing the most valuable type-strain genomes for metagenomic binning, comparative biology and taxonomic classification.</title>
        <authorList>
            <person name="Goeker M."/>
        </authorList>
    </citation>
    <scope>NUCLEOTIDE SEQUENCE [LARGE SCALE GENOMIC DNA]</scope>
    <source>
        <strain evidence="2 3">DSM 25481</strain>
    </source>
</reference>
<sequence length="119" mass="13212">MMKEDTFQSRRDAALEAKQKLLQRFKVAAADPEAERRKAERAKIVEAREARMRAKAEEERRRAAEKAAEEARIAAEKEAERAAAEAAKLAARPKAINAAAYALAARFVADTASMRRKSA</sequence>
<organism evidence="2 3">
    <name type="scientific">Hansschlegelia beijingensis</name>
    <dbReference type="NCBI Taxonomy" id="1133344"/>
    <lineage>
        <taxon>Bacteria</taxon>
        <taxon>Pseudomonadati</taxon>
        <taxon>Pseudomonadota</taxon>
        <taxon>Alphaproteobacteria</taxon>
        <taxon>Hyphomicrobiales</taxon>
        <taxon>Methylopilaceae</taxon>
        <taxon>Hansschlegelia</taxon>
    </lineage>
</organism>
<keyword evidence="1" id="KW-0175">Coiled coil</keyword>
<keyword evidence="3" id="KW-1185">Reference proteome</keyword>
<proteinExistence type="predicted"/>
<protein>
    <submittedName>
        <fullName evidence="2">Peptidoglycan hydrolase CwlO-like protein</fullName>
    </submittedName>
</protein>
<dbReference type="GO" id="GO:0016787">
    <property type="term" value="F:hydrolase activity"/>
    <property type="evidence" value="ECO:0007669"/>
    <property type="project" value="UniProtKB-KW"/>
</dbReference>
<dbReference type="AlphaFoldDB" id="A0A7W6D0G0"/>
<dbReference type="EMBL" id="JACIDR010000003">
    <property type="protein sequence ID" value="MBB3973702.1"/>
    <property type="molecule type" value="Genomic_DNA"/>
</dbReference>
<dbReference type="Proteomes" id="UP000528964">
    <property type="component" value="Unassembled WGS sequence"/>
</dbReference>
<keyword evidence="2" id="KW-0378">Hydrolase</keyword>
<gene>
    <name evidence="2" type="ORF">GGR24_002372</name>
</gene>
<accession>A0A7W6D0G0</accession>
<dbReference type="Pfam" id="PF20089">
    <property type="entry name" value="DUF6481"/>
    <property type="match status" value="1"/>
</dbReference>
<dbReference type="RefSeq" id="WP_183395550.1">
    <property type="nucleotide sequence ID" value="NZ_JACIDR010000003.1"/>
</dbReference>